<protein>
    <submittedName>
        <fullName evidence="1">FAD-dependent monooxygenase</fullName>
    </submittedName>
</protein>
<dbReference type="Proteomes" id="UP000460194">
    <property type="component" value="Unassembled WGS sequence"/>
</dbReference>
<dbReference type="Gene3D" id="3.50.50.60">
    <property type="entry name" value="FAD/NAD(P)-binding domain"/>
    <property type="match status" value="2"/>
</dbReference>
<dbReference type="InterPro" id="IPR036188">
    <property type="entry name" value="FAD/NAD-bd_sf"/>
</dbReference>
<dbReference type="EMBL" id="WMEO01000018">
    <property type="protein sequence ID" value="MYL17219.1"/>
    <property type="molecule type" value="Genomic_DNA"/>
</dbReference>
<dbReference type="InterPro" id="IPR051704">
    <property type="entry name" value="FAD_aromatic-hydroxylase"/>
</dbReference>
<keyword evidence="1" id="KW-0503">Monooxygenase</keyword>
<dbReference type="SUPFAM" id="SSF51905">
    <property type="entry name" value="FAD/NAD(P)-binding domain"/>
    <property type="match status" value="1"/>
</dbReference>
<reference evidence="1 2" key="1">
    <citation type="submission" date="2019-11" db="EMBL/GenBank/DDBJ databases">
        <title>Genome sequences of 17 halophilic strains isolated from different environments.</title>
        <authorList>
            <person name="Furrow R.E."/>
        </authorList>
    </citation>
    <scope>NUCLEOTIDE SEQUENCE [LARGE SCALE GENOMIC DNA]</scope>
    <source>
        <strain evidence="1 2">22517_05_Cabo</strain>
    </source>
</reference>
<name>A0A6B1IDD0_9EURY</name>
<organism evidence="1 2">
    <name type="scientific">Halorubrum distributum</name>
    <dbReference type="NCBI Taxonomy" id="29283"/>
    <lineage>
        <taxon>Archaea</taxon>
        <taxon>Methanobacteriati</taxon>
        <taxon>Methanobacteriota</taxon>
        <taxon>Stenosarchaea group</taxon>
        <taxon>Halobacteria</taxon>
        <taxon>Halobacteriales</taxon>
        <taxon>Haloferacaceae</taxon>
        <taxon>Halorubrum</taxon>
        <taxon>Halorubrum distributum group</taxon>
    </lineage>
</organism>
<proteinExistence type="predicted"/>
<accession>A0A6B1IDD0</accession>
<keyword evidence="1" id="KW-0560">Oxidoreductase</keyword>
<comment type="caution">
    <text evidence="1">The sequence shown here is derived from an EMBL/GenBank/DDBJ whole genome shotgun (WGS) entry which is preliminary data.</text>
</comment>
<evidence type="ECO:0000313" key="1">
    <source>
        <dbReference type="EMBL" id="MYL17219.1"/>
    </source>
</evidence>
<gene>
    <name evidence="1" type="ORF">GLW36_11265</name>
</gene>
<dbReference type="RefSeq" id="WP_159369238.1">
    <property type="nucleotide sequence ID" value="NZ_WMEO01000018.1"/>
</dbReference>
<sequence>MKAGEEQPTRTLRAVTQEYDGGISGTHRDQDWEILIADTGLSALVTAGLLGRAGFDPVVAPSPSDRSPPYVTVIWEPGLRVLNQLGLRRSVERHGTPVTGLDRTGSEKSWEADASTENSLVAIERDQLRALLTQAVYPRVRETDRVVTALESAASGVRATFDHEGSEAFDLAVTANRSLGADRTAEPDGRIHTWECHHFESMSKATEAWGSSAAAFAIPNGDSTSLRLVTTAETPARAAVSADDITDRFSHLSPLTTDLRRALKDSGFEYRRARLTAPMSVLTEGVGLVGPAARTALPGTHLGPSTDIETAWALAASIADASGTITGALSSYEQRRRRLSVRSWTPLDDVHARDLSLSPGLQFLFCARRLAFDHMTGSARSFKYALATDR</sequence>
<dbReference type="PANTHER" id="PTHR46865">
    <property type="entry name" value="OXIDOREDUCTASE-RELATED"/>
    <property type="match status" value="1"/>
</dbReference>
<evidence type="ECO:0000313" key="2">
    <source>
        <dbReference type="Proteomes" id="UP000460194"/>
    </source>
</evidence>
<dbReference type="GO" id="GO:0004497">
    <property type="term" value="F:monooxygenase activity"/>
    <property type="evidence" value="ECO:0007669"/>
    <property type="project" value="UniProtKB-KW"/>
</dbReference>
<dbReference type="AlphaFoldDB" id="A0A6B1IDD0"/>